<dbReference type="SMART" id="SM00054">
    <property type="entry name" value="EFh"/>
    <property type="match status" value="2"/>
</dbReference>
<sequence>MANANPESTTQTTDLELKKVFDQFDSKGDGKVSVSKVNDVLKSMGRSYTFEEIDRLLDKIDKHRDENVNFEEFQKIMSSPELLKNQGSAANAGSG</sequence>
<evidence type="ECO:0000313" key="4">
    <source>
        <dbReference type="Proteomes" id="UP000489600"/>
    </source>
</evidence>
<dbReference type="SUPFAM" id="SSF47473">
    <property type="entry name" value="EF-hand"/>
    <property type="match status" value="1"/>
</dbReference>
<organism evidence="3 4">
    <name type="scientific">Arabis nemorensis</name>
    <dbReference type="NCBI Taxonomy" id="586526"/>
    <lineage>
        <taxon>Eukaryota</taxon>
        <taxon>Viridiplantae</taxon>
        <taxon>Streptophyta</taxon>
        <taxon>Embryophyta</taxon>
        <taxon>Tracheophyta</taxon>
        <taxon>Spermatophyta</taxon>
        <taxon>Magnoliopsida</taxon>
        <taxon>eudicotyledons</taxon>
        <taxon>Gunneridae</taxon>
        <taxon>Pentapetalae</taxon>
        <taxon>rosids</taxon>
        <taxon>malvids</taxon>
        <taxon>Brassicales</taxon>
        <taxon>Brassicaceae</taxon>
        <taxon>Arabideae</taxon>
        <taxon>Arabis</taxon>
    </lineage>
</organism>
<dbReference type="PANTHER" id="PTHR23048:SF0">
    <property type="entry name" value="CALMODULIN LIKE 3"/>
    <property type="match status" value="1"/>
</dbReference>
<proteinExistence type="predicted"/>
<dbReference type="InterPro" id="IPR050230">
    <property type="entry name" value="CALM/Myosin/TropC-like"/>
</dbReference>
<evidence type="ECO:0000313" key="3">
    <source>
        <dbReference type="EMBL" id="VVA95174.1"/>
    </source>
</evidence>
<dbReference type="Gene3D" id="1.10.238.10">
    <property type="entry name" value="EF-hand"/>
    <property type="match status" value="1"/>
</dbReference>
<feature type="domain" description="EF-hand" evidence="2">
    <location>
        <begin position="12"/>
        <end position="47"/>
    </location>
</feature>
<dbReference type="GO" id="GO:0016460">
    <property type="term" value="C:myosin II complex"/>
    <property type="evidence" value="ECO:0007669"/>
    <property type="project" value="TreeGrafter"/>
</dbReference>
<protein>
    <recommendedName>
        <fullName evidence="2">EF-hand domain-containing protein</fullName>
    </recommendedName>
</protein>
<evidence type="ECO:0000256" key="1">
    <source>
        <dbReference type="ARBA" id="ARBA00022737"/>
    </source>
</evidence>
<dbReference type="EMBL" id="CABITT030000002">
    <property type="protein sequence ID" value="VVA95174.1"/>
    <property type="molecule type" value="Genomic_DNA"/>
</dbReference>
<keyword evidence="4" id="KW-1185">Reference proteome</keyword>
<gene>
    <name evidence="3" type="ORF">ANE_LOCUS5619</name>
</gene>
<evidence type="ECO:0000259" key="2">
    <source>
        <dbReference type="PROSITE" id="PS50222"/>
    </source>
</evidence>
<dbReference type="CDD" id="cd00051">
    <property type="entry name" value="EFh"/>
    <property type="match status" value="1"/>
</dbReference>
<dbReference type="InterPro" id="IPR011992">
    <property type="entry name" value="EF-hand-dom_pair"/>
</dbReference>
<dbReference type="PROSITE" id="PS50222">
    <property type="entry name" value="EF_HAND_2"/>
    <property type="match status" value="2"/>
</dbReference>
<reference evidence="3" key="1">
    <citation type="submission" date="2019-07" db="EMBL/GenBank/DDBJ databases">
        <authorList>
            <person name="Dittberner H."/>
        </authorList>
    </citation>
    <scope>NUCLEOTIDE SEQUENCE [LARGE SCALE GENOMIC DNA]</scope>
</reference>
<name>A0A565B250_9BRAS</name>
<keyword evidence="1" id="KW-0677">Repeat</keyword>
<dbReference type="AlphaFoldDB" id="A0A565B250"/>
<dbReference type="OrthoDB" id="26525at2759"/>
<feature type="domain" description="EF-hand" evidence="2">
    <location>
        <begin position="48"/>
        <end position="83"/>
    </location>
</feature>
<dbReference type="Proteomes" id="UP000489600">
    <property type="component" value="Unassembled WGS sequence"/>
</dbReference>
<dbReference type="Pfam" id="PF13499">
    <property type="entry name" value="EF-hand_7"/>
    <property type="match status" value="1"/>
</dbReference>
<dbReference type="InterPro" id="IPR002048">
    <property type="entry name" value="EF_hand_dom"/>
</dbReference>
<accession>A0A565B250</accession>
<dbReference type="GO" id="GO:0005509">
    <property type="term" value="F:calcium ion binding"/>
    <property type="evidence" value="ECO:0007669"/>
    <property type="project" value="InterPro"/>
</dbReference>
<comment type="caution">
    <text evidence="3">The sequence shown here is derived from an EMBL/GenBank/DDBJ whole genome shotgun (WGS) entry which is preliminary data.</text>
</comment>
<dbReference type="PANTHER" id="PTHR23048">
    <property type="entry name" value="MYOSIN LIGHT CHAIN 1, 3"/>
    <property type="match status" value="1"/>
</dbReference>